<feature type="region of interest" description="Disordered" evidence="1">
    <location>
        <begin position="381"/>
        <end position="425"/>
    </location>
</feature>
<proteinExistence type="predicted"/>
<dbReference type="Proteomes" id="UP001209878">
    <property type="component" value="Unassembled WGS sequence"/>
</dbReference>
<feature type="region of interest" description="Disordered" evidence="1">
    <location>
        <begin position="438"/>
        <end position="490"/>
    </location>
</feature>
<feature type="region of interest" description="Disordered" evidence="1">
    <location>
        <begin position="64"/>
        <end position="90"/>
    </location>
</feature>
<gene>
    <name evidence="2" type="ORF">NP493_2348g00006</name>
</gene>
<protein>
    <submittedName>
        <fullName evidence="2">Uncharacterized protein</fullName>
    </submittedName>
</protein>
<sequence>MANTVGPRSKNSCRWKQKSSKVVEAEMCNKVEARHLVLITRILDREKAHNAFSVEKEKRAVKGAMEAMKDTSGKSELGEAPTGPDDSDYRDSPYFLNGVGVISEKRLQKWRAIADQMGRELKADADSGLMEPPWRTNPYENIEQSFQQLLDGLGYEKEAALVKYLKRRERRPFVTPPPRRKSSAAAVHAGRRTRCDVFACLRSDSAGGDLGSRRGASKQGQFSVQQWERAASQDYIAAVTRQISSGTEWPRSSYPAAVWATNSTSDVPHLVRDSVSADMAPRGAYDSPLNSALTHGRGDRRLSPTSTRHNIKLPSACPHPLATLPYDTSGPTELSIDARPVLPTVAGTNADTNDRSVGATGARERIAIDEYKAYARNNSRVNKKKHGERMQNTAKLDSDRPSTAPNCARVTDDSETRHSHSATSWRGRNVESMCGRTGNVTESEHGVTNSEHDCARRDIKPSATTYTQTTTTNTISATSTTTSKTESDPGVHCVQSGGVFKATTSDISNWVSETIDEVATPSSSTTDNASSHRHKFSSSVSSSVSASSSSTSSSPRLSIASKAGTAPASWRQNPRVCLSPSPKLHNGRSTPGSPSPSPSMESILRGPDSRRLPQWKRDLMLEAPPGLFSSREPIKVSVVMSKTQRQRELDQLVEENLSDVRTLVMQERARRMRARMNVFITMGTIQHAVAVLKKAASGE</sequence>
<feature type="compositionally biased region" description="Polar residues" evidence="1">
    <location>
        <begin position="390"/>
        <end position="405"/>
    </location>
</feature>
<keyword evidence="3" id="KW-1185">Reference proteome</keyword>
<evidence type="ECO:0000256" key="1">
    <source>
        <dbReference type="SAM" id="MobiDB-lite"/>
    </source>
</evidence>
<feature type="compositionally biased region" description="Polar residues" evidence="1">
    <location>
        <begin position="520"/>
        <end position="529"/>
    </location>
</feature>
<feature type="compositionally biased region" description="Basic and acidic residues" evidence="1">
    <location>
        <begin position="442"/>
        <end position="460"/>
    </location>
</feature>
<feature type="compositionally biased region" description="Low complexity" evidence="1">
    <location>
        <begin position="537"/>
        <end position="561"/>
    </location>
</feature>
<evidence type="ECO:0000313" key="3">
    <source>
        <dbReference type="Proteomes" id="UP001209878"/>
    </source>
</evidence>
<name>A0AAD9N3N8_RIDPI</name>
<reference evidence="2" key="1">
    <citation type="journal article" date="2023" name="Mol. Biol. Evol.">
        <title>Third-Generation Sequencing Reveals the Adaptive Role of the Epigenome in Three Deep-Sea Polychaetes.</title>
        <authorList>
            <person name="Perez M."/>
            <person name="Aroh O."/>
            <person name="Sun Y."/>
            <person name="Lan Y."/>
            <person name="Juniper S.K."/>
            <person name="Young C.R."/>
            <person name="Angers B."/>
            <person name="Qian P.Y."/>
        </authorList>
    </citation>
    <scope>NUCLEOTIDE SEQUENCE</scope>
    <source>
        <strain evidence="2">R07B-5</strain>
    </source>
</reference>
<feature type="region of interest" description="Disordered" evidence="1">
    <location>
        <begin position="517"/>
        <end position="607"/>
    </location>
</feature>
<dbReference type="EMBL" id="JAODUO010002349">
    <property type="protein sequence ID" value="KAK2153114.1"/>
    <property type="molecule type" value="Genomic_DNA"/>
</dbReference>
<dbReference type="AlphaFoldDB" id="A0AAD9N3N8"/>
<organism evidence="2 3">
    <name type="scientific">Ridgeia piscesae</name>
    <name type="common">Tubeworm</name>
    <dbReference type="NCBI Taxonomy" id="27915"/>
    <lineage>
        <taxon>Eukaryota</taxon>
        <taxon>Metazoa</taxon>
        <taxon>Spiralia</taxon>
        <taxon>Lophotrochozoa</taxon>
        <taxon>Annelida</taxon>
        <taxon>Polychaeta</taxon>
        <taxon>Sedentaria</taxon>
        <taxon>Canalipalpata</taxon>
        <taxon>Sabellida</taxon>
        <taxon>Siboglinidae</taxon>
        <taxon>Ridgeia</taxon>
    </lineage>
</organism>
<feature type="region of interest" description="Disordered" evidence="1">
    <location>
        <begin position="286"/>
        <end position="316"/>
    </location>
</feature>
<feature type="compositionally biased region" description="Low complexity" evidence="1">
    <location>
        <begin position="464"/>
        <end position="484"/>
    </location>
</feature>
<accession>A0AAD9N3N8</accession>
<comment type="caution">
    <text evidence="2">The sequence shown here is derived from an EMBL/GenBank/DDBJ whole genome shotgun (WGS) entry which is preliminary data.</text>
</comment>
<evidence type="ECO:0000313" key="2">
    <source>
        <dbReference type="EMBL" id="KAK2153114.1"/>
    </source>
</evidence>
<feature type="compositionally biased region" description="Basic and acidic residues" evidence="1">
    <location>
        <begin position="67"/>
        <end position="77"/>
    </location>
</feature>